<protein>
    <submittedName>
        <fullName evidence="1">Uncharacterized protein</fullName>
    </submittedName>
</protein>
<dbReference type="Proteomes" id="UP000276133">
    <property type="component" value="Unassembled WGS sequence"/>
</dbReference>
<name>A0A3M7RDJ9_BRAPC</name>
<evidence type="ECO:0000313" key="1">
    <source>
        <dbReference type="EMBL" id="RNA21682.1"/>
    </source>
</evidence>
<comment type="caution">
    <text evidence="1">The sequence shown here is derived from an EMBL/GenBank/DDBJ whole genome shotgun (WGS) entry which is preliminary data.</text>
</comment>
<dbReference type="EMBL" id="REGN01003627">
    <property type="protein sequence ID" value="RNA21682.1"/>
    <property type="molecule type" value="Genomic_DNA"/>
</dbReference>
<evidence type="ECO:0000313" key="2">
    <source>
        <dbReference type="Proteomes" id="UP000276133"/>
    </source>
</evidence>
<organism evidence="1 2">
    <name type="scientific">Brachionus plicatilis</name>
    <name type="common">Marine rotifer</name>
    <name type="synonym">Brachionus muelleri</name>
    <dbReference type="NCBI Taxonomy" id="10195"/>
    <lineage>
        <taxon>Eukaryota</taxon>
        <taxon>Metazoa</taxon>
        <taxon>Spiralia</taxon>
        <taxon>Gnathifera</taxon>
        <taxon>Rotifera</taxon>
        <taxon>Eurotatoria</taxon>
        <taxon>Monogononta</taxon>
        <taxon>Pseudotrocha</taxon>
        <taxon>Ploima</taxon>
        <taxon>Brachionidae</taxon>
        <taxon>Brachionus</taxon>
    </lineage>
</organism>
<keyword evidence="2" id="KW-1185">Reference proteome</keyword>
<accession>A0A3M7RDJ9</accession>
<dbReference type="AlphaFoldDB" id="A0A3M7RDJ9"/>
<gene>
    <name evidence="1" type="ORF">BpHYR1_049478</name>
</gene>
<sequence length="91" mass="10394">MFRFWRCLVGYNNGPTYGQVLKAYFSGKSMHLGYLVNLGKCSEKTGFSKFYLFKPNFTKIIGSAVIIGQATQINFQLFSEIPAQKKILFHN</sequence>
<proteinExistence type="predicted"/>
<reference evidence="1 2" key="1">
    <citation type="journal article" date="2018" name="Sci. Rep.">
        <title>Genomic signatures of local adaptation to the degree of environmental predictability in rotifers.</title>
        <authorList>
            <person name="Franch-Gras L."/>
            <person name="Hahn C."/>
            <person name="Garcia-Roger E.M."/>
            <person name="Carmona M.J."/>
            <person name="Serra M."/>
            <person name="Gomez A."/>
        </authorList>
    </citation>
    <scope>NUCLEOTIDE SEQUENCE [LARGE SCALE GENOMIC DNA]</scope>
    <source>
        <strain evidence="1">HYR1</strain>
    </source>
</reference>